<comment type="caution">
    <text evidence="5">The sequence shown here is derived from an EMBL/GenBank/DDBJ whole genome shotgun (WGS) entry which is preliminary data.</text>
</comment>
<dbReference type="PANTHER" id="PTHR31896:SF69">
    <property type="entry name" value="FAMILY REGULATORY PROTEIN, PUTATIVE (AFU_ORTHOLOGUE AFUA_3G14730)-RELATED"/>
    <property type="match status" value="1"/>
</dbReference>
<dbReference type="Proteomes" id="UP000037136">
    <property type="component" value="Unassembled WGS sequence"/>
</dbReference>
<dbReference type="Gene3D" id="3.30.559.10">
    <property type="entry name" value="Chloramphenicol acetyltransferase-like domain"/>
    <property type="match status" value="2"/>
</dbReference>
<evidence type="ECO:0000313" key="5">
    <source>
        <dbReference type="EMBL" id="PFH59002.1"/>
    </source>
</evidence>
<evidence type="ECO:0000256" key="4">
    <source>
        <dbReference type="ARBA" id="ARBA00023315"/>
    </source>
</evidence>
<evidence type="ECO:0000313" key="6">
    <source>
        <dbReference type="Proteomes" id="UP000037136"/>
    </source>
</evidence>
<accession>A0A2A9PDK8</accession>
<dbReference type="AlphaFoldDB" id="A0A2A9PDK8"/>
<dbReference type="PANTHER" id="PTHR31896">
    <property type="entry name" value="FAMILY REGULATORY PROTEIN, PUTATIVE (AFU_ORTHOLOGUE AFUA_3G14730)-RELATED"/>
    <property type="match status" value="1"/>
</dbReference>
<reference evidence="5 6" key="1">
    <citation type="journal article" date="2015" name="BMC Genomics">
        <title>Gene expression during zombie ant biting behavior reflects the complexity underlying fungal parasitic behavioral manipulation.</title>
        <authorList>
            <person name="de Bekker C."/>
            <person name="Ohm R.A."/>
            <person name="Loreto R.G."/>
            <person name="Sebastian A."/>
            <person name="Albert I."/>
            <person name="Merrow M."/>
            <person name="Brachmann A."/>
            <person name="Hughes D.P."/>
        </authorList>
    </citation>
    <scope>NUCLEOTIDE SEQUENCE [LARGE SCALE GENOMIC DNA]</scope>
    <source>
        <strain evidence="5 6">SC16a</strain>
    </source>
</reference>
<keyword evidence="6" id="KW-1185">Reference proteome</keyword>
<keyword evidence="4" id="KW-0012">Acyltransferase</keyword>
<name>A0A2A9PDK8_OPHUN</name>
<dbReference type="EMBL" id="LAZP02000235">
    <property type="protein sequence ID" value="PFH59002.1"/>
    <property type="molecule type" value="Genomic_DNA"/>
</dbReference>
<reference evidence="5 6" key="2">
    <citation type="journal article" date="2017" name="Sci. Rep.">
        <title>Ant-infecting Ophiocordyceps genomes reveal a high diversity of potential behavioral manipulation genes and a possible major role for enterotoxins.</title>
        <authorList>
            <person name="de Bekker C."/>
            <person name="Ohm R.A."/>
            <person name="Evans H.C."/>
            <person name="Brachmann A."/>
            <person name="Hughes D.P."/>
        </authorList>
    </citation>
    <scope>NUCLEOTIDE SEQUENCE [LARGE SCALE GENOMIC DNA]</scope>
    <source>
        <strain evidence="5 6">SC16a</strain>
    </source>
</reference>
<evidence type="ECO:0000256" key="2">
    <source>
        <dbReference type="ARBA" id="ARBA00009861"/>
    </source>
</evidence>
<comment type="similarity">
    <text evidence="2">Belongs to the plant acyltransferase family.</text>
</comment>
<organism evidence="5 6">
    <name type="scientific">Ophiocordyceps unilateralis</name>
    <name type="common">Zombie-ant fungus</name>
    <name type="synonym">Torrubia unilateralis</name>
    <dbReference type="NCBI Taxonomy" id="268505"/>
    <lineage>
        <taxon>Eukaryota</taxon>
        <taxon>Fungi</taxon>
        <taxon>Dikarya</taxon>
        <taxon>Ascomycota</taxon>
        <taxon>Pezizomycotina</taxon>
        <taxon>Sordariomycetes</taxon>
        <taxon>Hypocreomycetidae</taxon>
        <taxon>Hypocreales</taxon>
        <taxon>Ophiocordycipitaceae</taxon>
        <taxon>Ophiocordyceps</taxon>
    </lineage>
</organism>
<evidence type="ECO:0000256" key="1">
    <source>
        <dbReference type="ARBA" id="ARBA00005179"/>
    </source>
</evidence>
<protein>
    <submittedName>
        <fullName evidence="5">Uncharacterized protein</fullName>
    </submittedName>
</protein>
<proteinExistence type="inferred from homology"/>
<gene>
    <name evidence="5" type="ORF">XA68_12931</name>
</gene>
<dbReference type="InterPro" id="IPR051283">
    <property type="entry name" value="Sec_Metabolite_Acyltrans"/>
</dbReference>
<dbReference type="InterPro" id="IPR023213">
    <property type="entry name" value="CAT-like_dom_sf"/>
</dbReference>
<dbReference type="OrthoDB" id="21502at2759"/>
<keyword evidence="3" id="KW-0808">Transferase</keyword>
<sequence length="514" mass="58489">MAEKDSTLYIEDDDVYPLYTFDDGKYNRKLLSWVMRFNDVLDPKKLNDSLSRLLEIGDWRKLGGRLKLRESGKLEIHAPKQFSASRPAVSFSHNDFSGVPIEEHPIACRFPEPTIEPSIQPIRDFGPFLAPQGYPKTIEEMISRRLPQISLHVTSFRNATLVALAWPHTLMDAIGHQELLRGWSLVLAGREHHVPPLLGARKDILKELEDEEGETEREPFALKRHRIGRLGIFALLARFLWDKFWSAPLELRAIYLPTKALARLQSTAQQQIDQLAKDTKHGSFVSEGDVLTAWTAQAIAQTRPGLRPVTLVNFFNLRYRLPRLRDEASGVYIQNMTQMNYTFCSPQLARGALGHLALQNRRQLVEQTSTQQSLSLMRSMRQRLEAGKGLNVFYGETNALPIFCNNLTKVDLIKAADFAPAVLTRGDCKENRVNPPGTMIMYYNQLVEETTRGPDCVYVLGKDYGGNYWLLGNLLPQTWTRLDEDLQKLKGEAIKLSQEQETELKDGAMYSCFG</sequence>
<comment type="pathway">
    <text evidence="1">Secondary metabolite biosynthesis.</text>
</comment>
<dbReference type="GO" id="GO:0016746">
    <property type="term" value="F:acyltransferase activity"/>
    <property type="evidence" value="ECO:0007669"/>
    <property type="project" value="UniProtKB-KW"/>
</dbReference>
<evidence type="ECO:0000256" key="3">
    <source>
        <dbReference type="ARBA" id="ARBA00022679"/>
    </source>
</evidence>